<dbReference type="Proteomes" id="UP000218731">
    <property type="component" value="Plasmid pKF715C"/>
</dbReference>
<reference evidence="2 3" key="1">
    <citation type="submission" date="2015-11" db="EMBL/GenBank/DDBJ databases">
        <title>Complete genome sequencing of a biphenyl-degrading bacterium, Pseudomonas putida KF715 (=NBRC110667).</title>
        <authorList>
            <person name="Suenaga H."/>
            <person name="Fujihara N."/>
            <person name="Watanabe T."/>
            <person name="Hirose J."/>
            <person name="Kimura N."/>
            <person name="Yamazoe A."/>
            <person name="Hosoyama A."/>
            <person name="Shimodaira J."/>
            <person name="Furukawa K."/>
        </authorList>
    </citation>
    <scope>NUCLEOTIDE SEQUENCE [LARGE SCALE GENOMIC DNA]</scope>
    <source>
        <strain evidence="2 3">KF715</strain>
        <plasmid evidence="3">Plasmid pkf715c dna</plasmid>
    </source>
</reference>
<dbReference type="RefSeq" id="WP_096427192.1">
    <property type="nucleotide sequence ID" value="NZ_AP015032.1"/>
</dbReference>
<evidence type="ECO:0000256" key="1">
    <source>
        <dbReference type="SAM" id="Phobius"/>
    </source>
</evidence>
<accession>A0A1L7NPQ3</accession>
<evidence type="ECO:0000313" key="3">
    <source>
        <dbReference type="Proteomes" id="UP000218731"/>
    </source>
</evidence>
<gene>
    <name evidence="2" type="ORF">KF715C_pC270</name>
</gene>
<keyword evidence="1" id="KW-0472">Membrane</keyword>
<name>A0A1L7NPQ3_PSEPU</name>
<sequence>MSPQDRNAPQYFGPVRTLLLGAAFAIVVGLLGVDDYEQEVADAEFTRMMIEEGSWPGANTQAREEVIVDANGMREPVVPQQIAGL</sequence>
<geneLocation type="plasmid" evidence="3">
    <name>pkf715c dna</name>
</geneLocation>
<dbReference type="EMBL" id="AP015032">
    <property type="protein sequence ID" value="BAW27460.1"/>
    <property type="molecule type" value="Genomic_DNA"/>
</dbReference>
<proteinExistence type="predicted"/>
<dbReference type="AlphaFoldDB" id="A0A1L7NPQ3"/>
<keyword evidence="2" id="KW-0614">Plasmid</keyword>
<feature type="transmembrane region" description="Helical" evidence="1">
    <location>
        <begin position="12"/>
        <end position="33"/>
    </location>
</feature>
<keyword evidence="1" id="KW-0812">Transmembrane</keyword>
<protein>
    <submittedName>
        <fullName evidence="2">Uncharacterized protein</fullName>
    </submittedName>
</protein>
<keyword evidence="1" id="KW-1133">Transmembrane helix</keyword>
<organism evidence="2 3">
    <name type="scientific">Pseudomonas putida</name>
    <name type="common">Arthrobacter siderocapsulatus</name>
    <dbReference type="NCBI Taxonomy" id="303"/>
    <lineage>
        <taxon>Bacteria</taxon>
        <taxon>Pseudomonadati</taxon>
        <taxon>Pseudomonadota</taxon>
        <taxon>Gammaproteobacteria</taxon>
        <taxon>Pseudomonadales</taxon>
        <taxon>Pseudomonadaceae</taxon>
        <taxon>Pseudomonas</taxon>
    </lineage>
</organism>
<evidence type="ECO:0000313" key="2">
    <source>
        <dbReference type="EMBL" id="BAW27460.1"/>
    </source>
</evidence>